<dbReference type="GO" id="GO:0016491">
    <property type="term" value="F:oxidoreductase activity"/>
    <property type="evidence" value="ECO:0007669"/>
    <property type="project" value="UniProtKB-KW"/>
</dbReference>
<gene>
    <name evidence="4" type="ORF">METZ01_LOCUS298414</name>
</gene>
<dbReference type="SUPFAM" id="SSF51735">
    <property type="entry name" value="NAD(P)-binding Rossmann-fold domains"/>
    <property type="match status" value="1"/>
</dbReference>
<evidence type="ECO:0000313" key="4">
    <source>
        <dbReference type="EMBL" id="SVC45560.1"/>
    </source>
</evidence>
<dbReference type="InterPro" id="IPR013154">
    <property type="entry name" value="ADH-like_N"/>
</dbReference>
<dbReference type="InterPro" id="IPR050129">
    <property type="entry name" value="Zn_alcohol_dh"/>
</dbReference>
<feature type="non-terminal residue" evidence="4">
    <location>
        <position position="277"/>
    </location>
</feature>
<dbReference type="Pfam" id="PF00107">
    <property type="entry name" value="ADH_zinc_N"/>
    <property type="match status" value="1"/>
</dbReference>
<dbReference type="EMBL" id="UINC01092189">
    <property type="protein sequence ID" value="SVC45560.1"/>
    <property type="molecule type" value="Genomic_DNA"/>
</dbReference>
<keyword evidence="1" id="KW-0560">Oxidoreductase</keyword>
<dbReference type="Gene3D" id="3.90.180.10">
    <property type="entry name" value="Medium-chain alcohol dehydrogenases, catalytic domain"/>
    <property type="match status" value="2"/>
</dbReference>
<dbReference type="InterPro" id="IPR011032">
    <property type="entry name" value="GroES-like_sf"/>
</dbReference>
<dbReference type="PANTHER" id="PTHR43401">
    <property type="entry name" value="L-THREONINE 3-DEHYDROGENASE"/>
    <property type="match status" value="1"/>
</dbReference>
<dbReference type="SUPFAM" id="SSF50129">
    <property type="entry name" value="GroES-like"/>
    <property type="match status" value="1"/>
</dbReference>
<reference evidence="4" key="1">
    <citation type="submission" date="2018-05" db="EMBL/GenBank/DDBJ databases">
        <authorList>
            <person name="Lanie J.A."/>
            <person name="Ng W.-L."/>
            <person name="Kazmierczak K.M."/>
            <person name="Andrzejewski T.M."/>
            <person name="Davidsen T.M."/>
            <person name="Wayne K.J."/>
            <person name="Tettelin H."/>
            <person name="Glass J.I."/>
            <person name="Rusch D."/>
            <person name="Podicherti R."/>
            <person name="Tsui H.-C.T."/>
            <person name="Winkler M.E."/>
        </authorList>
    </citation>
    <scope>NUCLEOTIDE SEQUENCE</scope>
</reference>
<protein>
    <recommendedName>
        <fullName evidence="5">Enoyl reductase (ER) domain-containing protein</fullName>
    </recommendedName>
</protein>
<proteinExistence type="predicted"/>
<evidence type="ECO:0000256" key="1">
    <source>
        <dbReference type="ARBA" id="ARBA00023002"/>
    </source>
</evidence>
<dbReference type="InterPro" id="IPR013149">
    <property type="entry name" value="ADH-like_C"/>
</dbReference>
<sequence>MIIILCSSIVSLTESILNRNMSKMRSARLVEIGRMECDEIEMGPLQPGKVRVQTEMASICGSDLHRVKMGALMEYELPCPHGYPGHEGIGQVVESQSEHLPEGTHVLTFPNTTTCEGFNEYQRIEAKYCLPLPNSEVSRPEMMMAQQFGTVIYAMKKHPREIQGKTVVVIGQGSAGLFWTYLIKRAGASKIIVSDLSDARLKVSKKYGADVCINAGREDLMPVVLDLTQGLGADYVVEAVGQSQTLLQSVEAVQLDGEVHWFGLPSVDENIPFSFAQ</sequence>
<dbReference type="PANTHER" id="PTHR43401:SF2">
    <property type="entry name" value="L-THREONINE 3-DEHYDROGENASE"/>
    <property type="match status" value="1"/>
</dbReference>
<dbReference type="InterPro" id="IPR036291">
    <property type="entry name" value="NAD(P)-bd_dom_sf"/>
</dbReference>
<feature type="domain" description="Alcohol dehydrogenase-like C-terminal" evidence="2">
    <location>
        <begin position="176"/>
        <end position="273"/>
    </location>
</feature>
<evidence type="ECO:0000259" key="2">
    <source>
        <dbReference type="Pfam" id="PF00107"/>
    </source>
</evidence>
<dbReference type="AlphaFoldDB" id="A0A382MA75"/>
<accession>A0A382MA75</accession>
<name>A0A382MA75_9ZZZZ</name>
<dbReference type="Gene3D" id="3.40.50.720">
    <property type="entry name" value="NAD(P)-binding Rossmann-like Domain"/>
    <property type="match status" value="1"/>
</dbReference>
<evidence type="ECO:0008006" key="5">
    <source>
        <dbReference type="Google" id="ProtNLM"/>
    </source>
</evidence>
<organism evidence="4">
    <name type="scientific">marine metagenome</name>
    <dbReference type="NCBI Taxonomy" id="408172"/>
    <lineage>
        <taxon>unclassified sequences</taxon>
        <taxon>metagenomes</taxon>
        <taxon>ecological metagenomes</taxon>
    </lineage>
</organism>
<feature type="domain" description="Alcohol dehydrogenase-like N-terminal" evidence="3">
    <location>
        <begin position="46"/>
        <end position="133"/>
    </location>
</feature>
<evidence type="ECO:0000259" key="3">
    <source>
        <dbReference type="Pfam" id="PF08240"/>
    </source>
</evidence>
<dbReference type="Pfam" id="PF08240">
    <property type="entry name" value="ADH_N"/>
    <property type="match status" value="1"/>
</dbReference>